<dbReference type="SMART" id="SM00382">
    <property type="entry name" value="AAA"/>
    <property type="match status" value="1"/>
</dbReference>
<feature type="domain" description="ABC transmembrane type-1" evidence="15">
    <location>
        <begin position="32"/>
        <end position="311"/>
    </location>
</feature>
<dbReference type="Pfam" id="PF00664">
    <property type="entry name" value="ABC_membrane"/>
    <property type="match status" value="1"/>
</dbReference>
<evidence type="ECO:0000259" key="14">
    <source>
        <dbReference type="PROSITE" id="PS50893"/>
    </source>
</evidence>
<keyword evidence="4 13" id="KW-0812">Transmembrane</keyword>
<dbReference type="Proteomes" id="UP000596827">
    <property type="component" value="Unassembled WGS sequence"/>
</dbReference>
<dbReference type="GO" id="GO:0016887">
    <property type="term" value="F:ATP hydrolysis activity"/>
    <property type="evidence" value="ECO:0007669"/>
    <property type="project" value="InterPro"/>
</dbReference>
<evidence type="ECO:0000256" key="3">
    <source>
        <dbReference type="ARBA" id="ARBA00022475"/>
    </source>
</evidence>
<comment type="caution">
    <text evidence="16">The sequence shown here is derived from an EMBL/GenBank/DDBJ whole genome shotgun (WGS) entry which is preliminary data.</text>
</comment>
<accession>A0A923S5M7</accession>
<gene>
    <name evidence="16" type="ORF">H8R02_12640</name>
</gene>
<feature type="transmembrane region" description="Helical" evidence="13">
    <location>
        <begin position="141"/>
        <end position="163"/>
    </location>
</feature>
<keyword evidence="3" id="KW-1003">Cell membrane</keyword>
<protein>
    <recommendedName>
        <fullName evidence="12">Cyclolysin secretion/processing ATP-binding protein CyaB</fullName>
    </recommendedName>
</protein>
<reference evidence="16" key="1">
    <citation type="submission" date="2020-08" db="EMBL/GenBank/DDBJ databases">
        <title>Ramlibacter sp. GTP1 16S ribosomal RNA gene genome sequencing and assembly.</title>
        <authorList>
            <person name="Kang M."/>
        </authorList>
    </citation>
    <scope>NUCLEOTIDE SEQUENCE</scope>
    <source>
        <strain evidence="16">GTP1</strain>
    </source>
</reference>
<dbReference type="InterPro" id="IPR011527">
    <property type="entry name" value="ABC1_TM_dom"/>
</dbReference>
<evidence type="ECO:0000256" key="4">
    <source>
        <dbReference type="ARBA" id="ARBA00022692"/>
    </source>
</evidence>
<keyword evidence="2" id="KW-0813">Transport</keyword>
<evidence type="ECO:0000256" key="10">
    <source>
        <dbReference type="ARBA" id="ARBA00055355"/>
    </source>
</evidence>
<dbReference type="InterPro" id="IPR039421">
    <property type="entry name" value="Type_1_exporter"/>
</dbReference>
<dbReference type="PROSITE" id="PS50929">
    <property type="entry name" value="ABC_TM1F"/>
    <property type="match status" value="1"/>
</dbReference>
<evidence type="ECO:0000256" key="12">
    <source>
        <dbReference type="ARBA" id="ARBA00072252"/>
    </source>
</evidence>
<sequence>MTSLALRIGTWARLPRFGPTVSLAWRSRTKIAGSSALLVAQAGFALSLPWLFGHLTGGLLDGAGGIDRALLWVILGFVAMHIACKLAASLLLAQVSESIVAQVRLRLYRHLQRVPVSYVHERRRGEILSVLMDEVSRLSTFLSHTLPQVVPVVLTLAGGLVVMTRIQPVATLLIAAGFPLVVLALRLTRRKLRPVSDRLRQAEEDAVSMVDSGLSLLTVVKSFSREELESNRYATKLEEISRLTRIERSVHATLPVAVELLAAVGLVLVVWAVAAHGVRTPAAELVAFAMYAAMIARPAASLTDIANRIRHIGTTVGRIDALLQQPLEPYGAGAEMPRARGAIDIHGLSFAYGGRQPVLVDVDLRVNAGETVAIIGENGAGKSTLAHLLMRLVEPSAGTILFDGNNIHAMELSSIRRQVGIVAQRTQLANATVRENICWGSPDASDADVERAAARAQAHAFIQELPQGYDTRVGDDGIRLSGGQCQRIALARALLKDPAILILDEATSMFDPAAEEAFVRACRAWRRRTVVIITHRPATLQLADRVFRLESGTLTEVPCAQRVREPAAA</sequence>
<evidence type="ECO:0000259" key="15">
    <source>
        <dbReference type="PROSITE" id="PS50929"/>
    </source>
</evidence>
<dbReference type="PANTHER" id="PTHR43394">
    <property type="entry name" value="ATP-DEPENDENT PERMEASE MDL1, MITOCHONDRIAL"/>
    <property type="match status" value="1"/>
</dbReference>
<evidence type="ECO:0000313" key="17">
    <source>
        <dbReference type="Proteomes" id="UP000596827"/>
    </source>
</evidence>
<dbReference type="InterPro" id="IPR017871">
    <property type="entry name" value="ABC_transporter-like_CS"/>
</dbReference>
<dbReference type="GO" id="GO:0031640">
    <property type="term" value="P:killing of cells of another organism"/>
    <property type="evidence" value="ECO:0007669"/>
    <property type="project" value="UniProtKB-KW"/>
</dbReference>
<feature type="transmembrane region" description="Helical" evidence="13">
    <location>
        <begin position="169"/>
        <end position="188"/>
    </location>
</feature>
<evidence type="ECO:0000256" key="13">
    <source>
        <dbReference type="SAM" id="Phobius"/>
    </source>
</evidence>
<dbReference type="SUPFAM" id="SSF52540">
    <property type="entry name" value="P-loop containing nucleoside triphosphate hydrolases"/>
    <property type="match status" value="1"/>
</dbReference>
<dbReference type="PROSITE" id="PS50893">
    <property type="entry name" value="ABC_TRANSPORTER_2"/>
    <property type="match status" value="1"/>
</dbReference>
<dbReference type="RefSeq" id="WP_187081785.1">
    <property type="nucleotide sequence ID" value="NZ_JACORU010000004.1"/>
</dbReference>
<dbReference type="GO" id="GO:0005886">
    <property type="term" value="C:plasma membrane"/>
    <property type="evidence" value="ECO:0007669"/>
    <property type="project" value="UniProtKB-SubCell"/>
</dbReference>
<evidence type="ECO:0000256" key="6">
    <source>
        <dbReference type="ARBA" id="ARBA00022741"/>
    </source>
</evidence>
<dbReference type="FunFam" id="3.40.50.300:FF:000299">
    <property type="entry name" value="ABC transporter ATP-binding protein/permease"/>
    <property type="match status" value="1"/>
</dbReference>
<dbReference type="SUPFAM" id="SSF90123">
    <property type="entry name" value="ABC transporter transmembrane region"/>
    <property type="match status" value="1"/>
</dbReference>
<feature type="transmembrane region" description="Helical" evidence="13">
    <location>
        <begin position="252"/>
        <end position="274"/>
    </location>
</feature>
<dbReference type="EMBL" id="JACORU010000004">
    <property type="protein sequence ID" value="MBC5765307.1"/>
    <property type="molecule type" value="Genomic_DNA"/>
</dbReference>
<evidence type="ECO:0000313" key="16">
    <source>
        <dbReference type="EMBL" id="MBC5765307.1"/>
    </source>
</evidence>
<keyword evidence="8 13" id="KW-1133">Transmembrane helix</keyword>
<evidence type="ECO:0000256" key="7">
    <source>
        <dbReference type="ARBA" id="ARBA00022840"/>
    </source>
</evidence>
<evidence type="ECO:0000256" key="1">
    <source>
        <dbReference type="ARBA" id="ARBA00004651"/>
    </source>
</evidence>
<comment type="function">
    <text evidence="10">Involved in the export of calmodulin-sensitive adenylate cyclase-hemolysin (cyclolysin).</text>
</comment>
<dbReference type="AlphaFoldDB" id="A0A923S5M7"/>
<dbReference type="InterPro" id="IPR003439">
    <property type="entry name" value="ABC_transporter-like_ATP-bd"/>
</dbReference>
<dbReference type="Gene3D" id="3.40.50.300">
    <property type="entry name" value="P-loop containing nucleotide triphosphate hydrolases"/>
    <property type="match status" value="1"/>
</dbReference>
<evidence type="ECO:0000256" key="5">
    <source>
        <dbReference type="ARBA" id="ARBA00022735"/>
    </source>
</evidence>
<keyword evidence="17" id="KW-1185">Reference proteome</keyword>
<keyword evidence="5" id="KW-0354">Hemolysis</keyword>
<dbReference type="InterPro" id="IPR036640">
    <property type="entry name" value="ABC1_TM_sf"/>
</dbReference>
<comment type="similarity">
    <text evidence="11">Belongs to the ABC transporter superfamily. Cyclolysin exporter (TC 3.A.1.109.2) family.</text>
</comment>
<dbReference type="PANTHER" id="PTHR43394:SF1">
    <property type="entry name" value="ATP-BINDING CASSETTE SUB-FAMILY B MEMBER 10, MITOCHONDRIAL"/>
    <property type="match status" value="1"/>
</dbReference>
<organism evidence="16 17">
    <name type="scientific">Ramlibacter albus</name>
    <dbReference type="NCBI Taxonomy" id="2079448"/>
    <lineage>
        <taxon>Bacteria</taxon>
        <taxon>Pseudomonadati</taxon>
        <taxon>Pseudomonadota</taxon>
        <taxon>Betaproteobacteria</taxon>
        <taxon>Burkholderiales</taxon>
        <taxon>Comamonadaceae</taxon>
        <taxon>Ramlibacter</taxon>
    </lineage>
</organism>
<keyword evidence="7 16" id="KW-0067">ATP-binding</keyword>
<dbReference type="GO" id="GO:0015421">
    <property type="term" value="F:ABC-type oligopeptide transporter activity"/>
    <property type="evidence" value="ECO:0007669"/>
    <property type="project" value="TreeGrafter"/>
</dbReference>
<dbReference type="Pfam" id="PF00005">
    <property type="entry name" value="ABC_tran"/>
    <property type="match status" value="1"/>
</dbReference>
<evidence type="ECO:0000256" key="2">
    <source>
        <dbReference type="ARBA" id="ARBA00022448"/>
    </source>
</evidence>
<feature type="transmembrane region" description="Helical" evidence="13">
    <location>
        <begin position="72"/>
        <end position="93"/>
    </location>
</feature>
<name>A0A923S5M7_9BURK</name>
<dbReference type="PROSITE" id="PS00211">
    <property type="entry name" value="ABC_TRANSPORTER_1"/>
    <property type="match status" value="1"/>
</dbReference>
<evidence type="ECO:0000256" key="9">
    <source>
        <dbReference type="ARBA" id="ARBA00023136"/>
    </source>
</evidence>
<feature type="transmembrane region" description="Helical" evidence="13">
    <location>
        <begin position="31"/>
        <end position="52"/>
    </location>
</feature>
<feature type="domain" description="ABC transporter" evidence="14">
    <location>
        <begin position="343"/>
        <end position="569"/>
    </location>
</feature>
<dbReference type="Gene3D" id="1.20.1560.10">
    <property type="entry name" value="ABC transporter type 1, transmembrane domain"/>
    <property type="match status" value="1"/>
</dbReference>
<keyword evidence="6" id="KW-0547">Nucleotide-binding</keyword>
<evidence type="ECO:0000256" key="8">
    <source>
        <dbReference type="ARBA" id="ARBA00022989"/>
    </source>
</evidence>
<proteinExistence type="inferred from homology"/>
<dbReference type="GO" id="GO:0005524">
    <property type="term" value="F:ATP binding"/>
    <property type="evidence" value="ECO:0007669"/>
    <property type="project" value="UniProtKB-KW"/>
</dbReference>
<dbReference type="InterPro" id="IPR027417">
    <property type="entry name" value="P-loop_NTPase"/>
</dbReference>
<dbReference type="InterPro" id="IPR003593">
    <property type="entry name" value="AAA+_ATPase"/>
</dbReference>
<keyword evidence="9 13" id="KW-0472">Membrane</keyword>
<keyword evidence="5" id="KW-0204">Cytolysis</keyword>
<comment type="subcellular location">
    <subcellularLocation>
        <location evidence="1">Cell membrane</location>
        <topology evidence="1">Multi-pass membrane protein</topology>
    </subcellularLocation>
</comment>
<evidence type="ECO:0000256" key="11">
    <source>
        <dbReference type="ARBA" id="ARBA00061173"/>
    </source>
</evidence>